<accession>A0A0E9V695</accession>
<name>A0A0E9V695_ANGAN</name>
<feature type="region of interest" description="Disordered" evidence="1">
    <location>
        <begin position="18"/>
        <end position="37"/>
    </location>
</feature>
<sequence length="37" mass="4308">MHSTAALAVKRRDEHLPRRFRNVTLHTEKGGSTYKNE</sequence>
<dbReference type="AlphaFoldDB" id="A0A0E9V695"/>
<reference evidence="2" key="2">
    <citation type="journal article" date="2015" name="Fish Shellfish Immunol.">
        <title>Early steps in the European eel (Anguilla anguilla)-Vibrio vulnificus interaction in the gills: Role of the RtxA13 toxin.</title>
        <authorList>
            <person name="Callol A."/>
            <person name="Pajuelo D."/>
            <person name="Ebbesson L."/>
            <person name="Teles M."/>
            <person name="MacKenzie S."/>
            <person name="Amaro C."/>
        </authorList>
    </citation>
    <scope>NUCLEOTIDE SEQUENCE</scope>
</reference>
<reference evidence="2" key="1">
    <citation type="submission" date="2014-11" db="EMBL/GenBank/DDBJ databases">
        <authorList>
            <person name="Amaro Gonzalez C."/>
        </authorList>
    </citation>
    <scope>NUCLEOTIDE SEQUENCE</scope>
</reference>
<proteinExistence type="predicted"/>
<protein>
    <submittedName>
        <fullName evidence="2">Uncharacterized protein</fullName>
    </submittedName>
</protein>
<evidence type="ECO:0000256" key="1">
    <source>
        <dbReference type="SAM" id="MobiDB-lite"/>
    </source>
</evidence>
<dbReference type="EMBL" id="GBXM01035061">
    <property type="protein sequence ID" value="JAH73516.1"/>
    <property type="molecule type" value="Transcribed_RNA"/>
</dbReference>
<organism evidence="2">
    <name type="scientific">Anguilla anguilla</name>
    <name type="common">European freshwater eel</name>
    <name type="synonym">Muraena anguilla</name>
    <dbReference type="NCBI Taxonomy" id="7936"/>
    <lineage>
        <taxon>Eukaryota</taxon>
        <taxon>Metazoa</taxon>
        <taxon>Chordata</taxon>
        <taxon>Craniata</taxon>
        <taxon>Vertebrata</taxon>
        <taxon>Euteleostomi</taxon>
        <taxon>Actinopterygii</taxon>
        <taxon>Neopterygii</taxon>
        <taxon>Teleostei</taxon>
        <taxon>Anguilliformes</taxon>
        <taxon>Anguillidae</taxon>
        <taxon>Anguilla</taxon>
    </lineage>
</organism>
<evidence type="ECO:0000313" key="2">
    <source>
        <dbReference type="EMBL" id="JAH73516.1"/>
    </source>
</evidence>